<name>A0ABT3HVM8_9FLAO</name>
<comment type="caution">
    <text evidence="1">The sequence shown here is derived from an EMBL/GenBank/DDBJ whole genome shotgun (WGS) entry which is preliminary data.</text>
</comment>
<reference evidence="1" key="1">
    <citation type="submission" date="2022-10" db="EMBL/GenBank/DDBJ databases">
        <title>Chryseobacterium babae sp. nov. isolated from the gut of the beetle Oryctes rhinoceros, and Chryseobacterium kimseyorum sp. nov., isolated from a stick insect rearing cage.</title>
        <authorList>
            <person name="Shelomi M."/>
            <person name="Han C.-J."/>
            <person name="Chen W.-M."/>
            <person name="Chen H.-K."/>
            <person name="Liaw S.-J."/>
            <person name="Muhle E."/>
            <person name="Clermont D."/>
        </authorList>
    </citation>
    <scope>NUCLEOTIDE SEQUENCE</scope>
    <source>
        <strain evidence="1">09-1422</strain>
    </source>
</reference>
<gene>
    <name evidence="1" type="ORF">OMO38_04730</name>
</gene>
<dbReference type="Proteomes" id="UP001163731">
    <property type="component" value="Unassembled WGS sequence"/>
</dbReference>
<accession>A0ABT3HVM8</accession>
<dbReference type="EMBL" id="JAPDHW010000002">
    <property type="protein sequence ID" value="MCW3167829.1"/>
    <property type="molecule type" value="Genomic_DNA"/>
</dbReference>
<protein>
    <recommendedName>
        <fullName evidence="3">Anti sigma-E protein RseA N-terminal domain-containing protein</fullName>
    </recommendedName>
</protein>
<dbReference type="RefSeq" id="WP_264749067.1">
    <property type="nucleotide sequence ID" value="NZ_JAPDHW010000002.1"/>
</dbReference>
<evidence type="ECO:0000313" key="2">
    <source>
        <dbReference type="Proteomes" id="UP001163731"/>
    </source>
</evidence>
<keyword evidence="2" id="KW-1185">Reference proteome</keyword>
<sequence>MKDFDLDKLERKNIYKVPENMFENIQDRVLGQVNDFDLDNLERKNIYQVHDHIFENIQKNVMERVNGFDLEILERKNIYQVPDKMFENIQNKVLSEIKADKKAPIFKLNWGYAAAASLALIFGSTFLYNSFSDSNINAGATENLASTSAPKKESEIAYETLQSDLTSVESSNQTIDNQQINTQIRTVANIPEKTDTKPQTLKPVSTKPEAQMNEYIESLTSSEIAELANNSSQDVYLDLYN</sequence>
<proteinExistence type="predicted"/>
<organism evidence="1 2">
    <name type="scientific">Chryseobacterium kimseyorum</name>
    <dbReference type="NCBI Taxonomy" id="2984028"/>
    <lineage>
        <taxon>Bacteria</taxon>
        <taxon>Pseudomonadati</taxon>
        <taxon>Bacteroidota</taxon>
        <taxon>Flavobacteriia</taxon>
        <taxon>Flavobacteriales</taxon>
        <taxon>Weeksellaceae</taxon>
        <taxon>Chryseobacterium group</taxon>
        <taxon>Chryseobacterium</taxon>
    </lineage>
</organism>
<evidence type="ECO:0000313" key="1">
    <source>
        <dbReference type="EMBL" id="MCW3167829.1"/>
    </source>
</evidence>
<evidence type="ECO:0008006" key="3">
    <source>
        <dbReference type="Google" id="ProtNLM"/>
    </source>
</evidence>